<dbReference type="Gene3D" id="1.25.10.10">
    <property type="entry name" value="Leucine-rich Repeat Variant"/>
    <property type="match status" value="1"/>
</dbReference>
<evidence type="ECO:0000313" key="2">
    <source>
        <dbReference type="Proteomes" id="UP000193404"/>
    </source>
</evidence>
<reference evidence="1 2" key="1">
    <citation type="submission" date="2017-03" db="EMBL/GenBank/DDBJ databases">
        <title>Sulfur activation and transportation mechanism of thermophilic Archaea Acidianus manzaensis YN-25.</title>
        <authorList>
            <person name="Ma Y."/>
            <person name="Yang Y."/>
            <person name="Xia J."/>
        </authorList>
    </citation>
    <scope>NUCLEOTIDE SEQUENCE [LARGE SCALE GENOMIC DNA]</scope>
    <source>
        <strain evidence="1 2">YN-25</strain>
    </source>
</reference>
<dbReference type="AlphaFoldDB" id="A0A1W6JXT0"/>
<accession>A0A1W6JXT0</accession>
<dbReference type="Proteomes" id="UP000193404">
    <property type="component" value="Chromosome"/>
</dbReference>
<dbReference type="SUPFAM" id="SSF48371">
    <property type="entry name" value="ARM repeat"/>
    <property type="match status" value="1"/>
</dbReference>
<organism evidence="1 2">
    <name type="scientific">Acidianus manzaensis</name>
    <dbReference type="NCBI Taxonomy" id="282676"/>
    <lineage>
        <taxon>Archaea</taxon>
        <taxon>Thermoproteota</taxon>
        <taxon>Thermoprotei</taxon>
        <taxon>Sulfolobales</taxon>
        <taxon>Sulfolobaceae</taxon>
        <taxon>Acidianus</taxon>
    </lineage>
</organism>
<dbReference type="EMBL" id="CP020477">
    <property type="protein sequence ID" value="ARM75057.1"/>
    <property type="molecule type" value="Genomic_DNA"/>
</dbReference>
<dbReference type="InterPro" id="IPR016024">
    <property type="entry name" value="ARM-type_fold"/>
</dbReference>
<dbReference type="InterPro" id="IPR011989">
    <property type="entry name" value="ARM-like"/>
</dbReference>
<gene>
    <name evidence="1" type="ORF">B6F84_02775</name>
</gene>
<dbReference type="STRING" id="282676.B6F84_02775"/>
<keyword evidence="2" id="KW-1185">Reference proteome</keyword>
<protein>
    <recommendedName>
        <fullName evidence="3">HEAT repeat domain-containing protein</fullName>
    </recommendedName>
</protein>
<sequence>MNCFWRINVKLSDLKSYNQDIRRKAWEEIEKIIQTNQYNELAKNKGFLRSLLWHHLQGVREDAWKHLDVYKALSIGGIERALGANSDKIKISAWENIDNLIQYDIISKDFIILNRKYFWRLLRSYYPTIRKKAWKIFPKLVEEGIFMDKDIERFIEFLRYKKPSVRILAWKCVPQLLEKGFIKKENIYSEIKYLQELLTRESNIRKTALKVLREVK</sequence>
<evidence type="ECO:0000313" key="1">
    <source>
        <dbReference type="EMBL" id="ARM75057.1"/>
    </source>
</evidence>
<dbReference type="KEGG" id="aman:B6F84_02775"/>
<evidence type="ECO:0008006" key="3">
    <source>
        <dbReference type="Google" id="ProtNLM"/>
    </source>
</evidence>
<proteinExistence type="predicted"/>
<name>A0A1W6JXT0_9CREN</name>